<dbReference type="RefSeq" id="XP_028043219.1">
    <property type="nucleotide sequence ID" value="XM_028187418.1"/>
</dbReference>
<gene>
    <name evidence="9" type="primary">LOC114252789</name>
</gene>
<dbReference type="GeneID" id="114252789"/>
<sequence length="178" mass="19911">MAELHILGEIQGTKYFPEKYSLFCRYSFQAGCNWTVISGASEGQTVAAEPDELQSVAWSHSIDIHYLSRGIQGWPKLVLQVSCVDSIGRSWVVGYAHCNIPAVPGLHNLEIPSWIPAATTLTDRLKEYFIGGSHQLLNLDIISLGNDRFKLKTRSKGIIKLNVDIVLRNFSKFGVEYK</sequence>
<dbReference type="PROSITE" id="PS51381">
    <property type="entry name" value="C2_B9"/>
    <property type="match status" value="1"/>
</dbReference>
<dbReference type="GO" id="GO:0060271">
    <property type="term" value="P:cilium assembly"/>
    <property type="evidence" value="ECO:0007669"/>
    <property type="project" value="TreeGrafter"/>
</dbReference>
<evidence type="ECO:0000313" key="8">
    <source>
        <dbReference type="Proteomes" id="UP000504629"/>
    </source>
</evidence>
<keyword evidence="8" id="KW-1185">Reference proteome</keyword>
<comment type="similarity">
    <text evidence="6">Belongs to the B9D family.</text>
</comment>
<evidence type="ECO:0000256" key="4">
    <source>
        <dbReference type="ARBA" id="ARBA00023212"/>
    </source>
</evidence>
<accession>A0A6J2KSR3</accession>
<dbReference type="InterPro" id="IPR010796">
    <property type="entry name" value="C2_B9-type_dom"/>
</dbReference>
<dbReference type="PANTHER" id="PTHR12968">
    <property type="entry name" value="B9 DOMAIN-CONTAINING"/>
    <property type="match status" value="1"/>
</dbReference>
<dbReference type="OrthoDB" id="184109at2759"/>
<dbReference type="GO" id="GO:0036038">
    <property type="term" value="C:MKS complex"/>
    <property type="evidence" value="ECO:0007669"/>
    <property type="project" value="TreeGrafter"/>
</dbReference>
<proteinExistence type="inferred from homology"/>
<evidence type="ECO:0000256" key="1">
    <source>
        <dbReference type="ARBA" id="ARBA00004120"/>
    </source>
</evidence>
<keyword evidence="3" id="KW-0970">Cilium biogenesis/degradation</keyword>
<comment type="subcellular location">
    <subcellularLocation>
        <location evidence="1">Cytoplasm</location>
        <location evidence="1">Cytoskeleton</location>
        <location evidence="1">Cilium basal body</location>
    </subcellularLocation>
</comment>
<dbReference type="Pfam" id="PF07162">
    <property type="entry name" value="B9-C2"/>
    <property type="match status" value="1"/>
</dbReference>
<evidence type="ECO:0000256" key="2">
    <source>
        <dbReference type="ARBA" id="ARBA00022490"/>
    </source>
</evidence>
<evidence type="ECO:0000313" key="9">
    <source>
        <dbReference type="RefSeq" id="XP_028043219.1"/>
    </source>
</evidence>
<protein>
    <recommendedName>
        <fullName evidence="7">B9 domain-containing protein 2</fullName>
    </recommendedName>
</protein>
<dbReference type="AlphaFoldDB" id="A0A6J2KSR3"/>
<keyword evidence="4" id="KW-0206">Cytoskeleton</keyword>
<evidence type="ECO:0000256" key="7">
    <source>
        <dbReference type="ARBA" id="ARBA00039272"/>
    </source>
</evidence>
<dbReference type="PANTHER" id="PTHR12968:SF2">
    <property type="entry name" value="B9 DOMAIN-CONTAINING PROTEIN 2"/>
    <property type="match status" value="1"/>
</dbReference>
<dbReference type="Proteomes" id="UP000504629">
    <property type="component" value="Unplaced"/>
</dbReference>
<evidence type="ECO:0000256" key="6">
    <source>
        <dbReference type="ARBA" id="ARBA00038411"/>
    </source>
</evidence>
<name>A0A6J2KSR3_BOMMA</name>
<reference evidence="9" key="1">
    <citation type="submission" date="2025-08" db="UniProtKB">
        <authorList>
            <consortium name="RefSeq"/>
        </authorList>
    </citation>
    <scope>IDENTIFICATION</scope>
    <source>
        <tissue evidence="9">Silk gland</tissue>
    </source>
</reference>
<keyword evidence="2" id="KW-0963">Cytoplasm</keyword>
<evidence type="ECO:0000256" key="5">
    <source>
        <dbReference type="ARBA" id="ARBA00023273"/>
    </source>
</evidence>
<evidence type="ECO:0000256" key="3">
    <source>
        <dbReference type="ARBA" id="ARBA00022794"/>
    </source>
</evidence>
<keyword evidence="5" id="KW-0966">Cell projection</keyword>
<organism evidence="8 9">
    <name type="scientific">Bombyx mandarina</name>
    <name type="common">Wild silk moth</name>
    <name type="synonym">Wild silkworm</name>
    <dbReference type="NCBI Taxonomy" id="7092"/>
    <lineage>
        <taxon>Eukaryota</taxon>
        <taxon>Metazoa</taxon>
        <taxon>Ecdysozoa</taxon>
        <taxon>Arthropoda</taxon>
        <taxon>Hexapoda</taxon>
        <taxon>Insecta</taxon>
        <taxon>Pterygota</taxon>
        <taxon>Neoptera</taxon>
        <taxon>Endopterygota</taxon>
        <taxon>Lepidoptera</taxon>
        <taxon>Glossata</taxon>
        <taxon>Ditrysia</taxon>
        <taxon>Bombycoidea</taxon>
        <taxon>Bombycidae</taxon>
        <taxon>Bombycinae</taxon>
        <taxon>Bombyx</taxon>
    </lineage>
</organism>